<protein>
    <submittedName>
        <fullName evidence="2">Uncharacterized protein</fullName>
    </submittedName>
</protein>
<name>A0A8S5UQB9_9CAUD</name>
<evidence type="ECO:0000256" key="1">
    <source>
        <dbReference type="SAM" id="Phobius"/>
    </source>
</evidence>
<dbReference type="EMBL" id="BK016120">
    <property type="protein sequence ID" value="DAF96669.1"/>
    <property type="molecule type" value="Genomic_DNA"/>
</dbReference>
<feature type="transmembrane region" description="Helical" evidence="1">
    <location>
        <begin position="20"/>
        <end position="41"/>
    </location>
</feature>
<reference evidence="2" key="1">
    <citation type="journal article" date="2021" name="Proc. Natl. Acad. Sci. U.S.A.">
        <title>A Catalog of Tens of Thousands of Viruses from Human Metagenomes Reveals Hidden Associations with Chronic Diseases.</title>
        <authorList>
            <person name="Tisza M.J."/>
            <person name="Buck C.B."/>
        </authorList>
    </citation>
    <scope>NUCLEOTIDE SEQUENCE</scope>
    <source>
        <strain evidence="2">CtfrT39</strain>
    </source>
</reference>
<feature type="transmembrane region" description="Helical" evidence="1">
    <location>
        <begin position="61"/>
        <end position="79"/>
    </location>
</feature>
<organism evidence="2">
    <name type="scientific">Siphoviridae sp. ctfrT39</name>
    <dbReference type="NCBI Taxonomy" id="2825598"/>
    <lineage>
        <taxon>Viruses</taxon>
        <taxon>Duplodnaviria</taxon>
        <taxon>Heunggongvirae</taxon>
        <taxon>Uroviricota</taxon>
        <taxon>Caudoviricetes</taxon>
    </lineage>
</organism>
<accession>A0A8S5UQB9</accession>
<keyword evidence="1" id="KW-0812">Transmembrane</keyword>
<sequence length="228" mass="26140">MNQNKKKMMKSKLKYYAQVIGVNLLAILVPLLAVVLIYALGKLKNIYTHPCILSQEIYDCCLEAVIVVMAGFFVGFWLLSWADNWRKSWLTGLRIKNEFDELGIRVVVKKIYPNEERTEQKNIPTSDDSEFEDISGLTVKEIYHLYQGREVLITTGIQAKKGGRYCGRLAGYDNEGSILYIGFPSCYVGPYSLDDINAMRDTNPEVSYVEPGYKNYGCYIPRLIRIYK</sequence>
<evidence type="ECO:0000313" key="2">
    <source>
        <dbReference type="EMBL" id="DAF96669.1"/>
    </source>
</evidence>
<keyword evidence="1" id="KW-1133">Transmembrane helix</keyword>
<proteinExistence type="predicted"/>
<keyword evidence="1" id="KW-0472">Membrane</keyword>